<dbReference type="NCBIfam" id="NF041278">
    <property type="entry name" value="CmcJ_NvfI_EfuI"/>
    <property type="match status" value="1"/>
</dbReference>
<gene>
    <name evidence="2" type="ORF">IMSHALPRED_010350</name>
</gene>
<name>A0A8H3G0M5_9LECA</name>
<dbReference type="EMBL" id="CAJPDT010000086">
    <property type="protein sequence ID" value="CAF9935786.1"/>
    <property type="molecule type" value="Genomic_DNA"/>
</dbReference>
<organism evidence="2 3">
    <name type="scientific">Imshaugia aleurites</name>
    <dbReference type="NCBI Taxonomy" id="172621"/>
    <lineage>
        <taxon>Eukaryota</taxon>
        <taxon>Fungi</taxon>
        <taxon>Dikarya</taxon>
        <taxon>Ascomycota</taxon>
        <taxon>Pezizomycotina</taxon>
        <taxon>Lecanoromycetes</taxon>
        <taxon>OSLEUM clade</taxon>
        <taxon>Lecanoromycetidae</taxon>
        <taxon>Lecanorales</taxon>
        <taxon>Lecanorineae</taxon>
        <taxon>Parmeliaceae</taxon>
        <taxon>Imshaugia</taxon>
    </lineage>
</organism>
<dbReference type="PANTHER" id="PTHR34598:SF3">
    <property type="entry name" value="OXIDOREDUCTASE AN1597"/>
    <property type="match status" value="1"/>
</dbReference>
<dbReference type="AlphaFoldDB" id="A0A8H3G0M5"/>
<protein>
    <recommendedName>
        <fullName evidence="4">Methyltransferase</fullName>
    </recommendedName>
</protein>
<evidence type="ECO:0000313" key="2">
    <source>
        <dbReference type="EMBL" id="CAF9935786.1"/>
    </source>
</evidence>
<evidence type="ECO:0000256" key="1">
    <source>
        <dbReference type="ARBA" id="ARBA00023604"/>
    </source>
</evidence>
<evidence type="ECO:0008006" key="4">
    <source>
        <dbReference type="Google" id="ProtNLM"/>
    </source>
</evidence>
<dbReference type="InterPro" id="IPR044053">
    <property type="entry name" value="AsaB-like"/>
</dbReference>
<sequence>MLFKTQSRSLLLRKTITLPHLPHSIRRGYPAAGNPHREPFEHVAGKVPPSTRATVRFHAGTTDNEPATIDFTPGRQHATNIRPNEEYIVNVTDIRDYDPPTTLAVEGCEWVHSPTALTEADLLENDREKVNLTVEGAYFQECAKLVQQRTNATRALAYNWRHRRLEKDLVPGGTVGLSGKPLATFHMDNDEETARMNLRRNLGDAEAERWLKKRWGIINVWRPIGDTVLQWPLGLLDSRDIKADQNTAPIFTRNNYKSHFSALKYSPGFKYYYVNQLTTDEALLFVDYDSAKSSQLSGLAHGAFQDHSTSDNAPLRRSIEVRVLVLWGDEA</sequence>
<dbReference type="OrthoDB" id="412788at2759"/>
<comment type="caution">
    <text evidence="2">The sequence shown here is derived from an EMBL/GenBank/DDBJ whole genome shotgun (WGS) entry which is preliminary data.</text>
</comment>
<accession>A0A8H3G0M5</accession>
<reference evidence="2" key="1">
    <citation type="submission" date="2021-03" db="EMBL/GenBank/DDBJ databases">
        <authorList>
            <person name="Tagirdzhanova G."/>
        </authorList>
    </citation>
    <scope>NUCLEOTIDE SEQUENCE</scope>
</reference>
<comment type="similarity">
    <text evidence="1">Belongs to the asaB hydroxylase/desaturase family.</text>
</comment>
<proteinExistence type="inferred from homology"/>
<dbReference type="Proteomes" id="UP000664534">
    <property type="component" value="Unassembled WGS sequence"/>
</dbReference>
<dbReference type="GO" id="GO:0016491">
    <property type="term" value="F:oxidoreductase activity"/>
    <property type="evidence" value="ECO:0007669"/>
    <property type="project" value="InterPro"/>
</dbReference>
<keyword evidence="3" id="KW-1185">Reference proteome</keyword>
<dbReference type="PANTHER" id="PTHR34598">
    <property type="entry name" value="BLL6449 PROTEIN"/>
    <property type="match status" value="1"/>
</dbReference>
<evidence type="ECO:0000313" key="3">
    <source>
        <dbReference type="Proteomes" id="UP000664534"/>
    </source>
</evidence>